<evidence type="ECO:0000256" key="2">
    <source>
        <dbReference type="SAM" id="SignalP"/>
    </source>
</evidence>
<evidence type="ECO:0000256" key="1">
    <source>
        <dbReference type="SAM" id="MobiDB-lite"/>
    </source>
</evidence>
<feature type="compositionally biased region" description="Pro residues" evidence="1">
    <location>
        <begin position="267"/>
        <end position="289"/>
    </location>
</feature>
<comment type="caution">
    <text evidence="3">The sequence shown here is derived from an EMBL/GenBank/DDBJ whole genome shotgun (WGS) entry which is preliminary data.</text>
</comment>
<keyword evidence="2" id="KW-0732">Signal</keyword>
<accession>A0ABQ2QN87</accession>
<dbReference type="EMBL" id="BMQJ01000002">
    <property type="protein sequence ID" value="GGP86201.1"/>
    <property type="molecule type" value="Genomic_DNA"/>
</dbReference>
<reference evidence="4" key="1">
    <citation type="journal article" date="2019" name="Int. J. Syst. Evol. Microbiol.">
        <title>The Global Catalogue of Microorganisms (GCM) 10K type strain sequencing project: providing services to taxonomists for standard genome sequencing and annotation.</title>
        <authorList>
            <consortium name="The Broad Institute Genomics Platform"/>
            <consortium name="The Broad Institute Genome Sequencing Center for Infectious Disease"/>
            <person name="Wu L."/>
            <person name="Ma J."/>
        </authorList>
    </citation>
    <scope>NUCLEOTIDE SEQUENCE [LARGE SCALE GENOMIC DNA]</scope>
    <source>
        <strain evidence="4">JCM 3115</strain>
    </source>
</reference>
<feature type="chain" id="PRO_5045950673" description="Ig-like domain-containing protein" evidence="2">
    <location>
        <begin position="20"/>
        <end position="605"/>
    </location>
</feature>
<dbReference type="RefSeq" id="WP_189245622.1">
    <property type="nucleotide sequence ID" value="NZ_BMQJ01000002.1"/>
</dbReference>
<protein>
    <recommendedName>
        <fullName evidence="5">Ig-like domain-containing protein</fullName>
    </recommendedName>
</protein>
<dbReference type="Proteomes" id="UP000611554">
    <property type="component" value="Unassembled WGS sequence"/>
</dbReference>
<feature type="region of interest" description="Disordered" evidence="1">
    <location>
        <begin position="261"/>
        <end position="292"/>
    </location>
</feature>
<name>A0ABQ2QN87_9ACTN</name>
<keyword evidence="4" id="KW-1185">Reference proteome</keyword>
<evidence type="ECO:0008006" key="5">
    <source>
        <dbReference type="Google" id="ProtNLM"/>
    </source>
</evidence>
<organism evidence="3 4">
    <name type="scientific">Streptosporangium pseudovulgare</name>
    <dbReference type="NCBI Taxonomy" id="35765"/>
    <lineage>
        <taxon>Bacteria</taxon>
        <taxon>Bacillati</taxon>
        <taxon>Actinomycetota</taxon>
        <taxon>Actinomycetes</taxon>
        <taxon>Streptosporangiales</taxon>
        <taxon>Streptosporangiaceae</taxon>
        <taxon>Streptosporangium</taxon>
    </lineage>
</organism>
<feature type="signal peptide" evidence="2">
    <location>
        <begin position="1"/>
        <end position="19"/>
    </location>
</feature>
<gene>
    <name evidence="3" type="ORF">GCM10010140_14560</name>
</gene>
<evidence type="ECO:0000313" key="3">
    <source>
        <dbReference type="EMBL" id="GGP86201.1"/>
    </source>
</evidence>
<sequence length="605" mass="63228">MLLGTLVLGGLLAAPTALAAPVVRAAPAKAVPAVAPAKAVPAVKAAVARVGASPAKRSGGCPTTVGFSAVVTAKGRGTVRYRWVRSDGGAGAVKSLRVNGARKAVVRDRQTYDRTTSGWQAVEILGKKSLSAKARFRVTCAGPAKVWDVANPLPARPGEPLTVAAALDARPPVHSGACPATVTFTATIQVSRTPARVGYQWIDSVTGESLPESMHFAAGGPRSRQVSLPLGVGNSTSGWKAVHILSPNGHDSARAAYAVTCRTTPQSPSPSATPTPTPTPTPTGPPAGKPEPRIVGVTPGDYEGDCTEPLAYQAAGRVTLPAGPARQVTYWWILDGTAWQRQVLDFPAGDRPRSQDVSATWSLGPGAGGDHTIGLMVEGGPAGPAEHRFTVACAAEPERADLTVRYLLTPLFRGDCDGSFSAGTSALVTTDRETEIRYRFVVDGKPGPTRSERLRPGVIQSIGDFWYSSARTSGTGIVRLEVLNHNKPVKEGAYSWTCVPPDPSPGAVRINELTPVAYYGDCVTAPYVTAHGGFAAAPGTQITYRWVIDGEPQTSRTLTVEGSGVVQVQSAYWSRNSKTSGTVGLEVLNHNRPVAQAAYPVTCQS</sequence>
<evidence type="ECO:0000313" key="4">
    <source>
        <dbReference type="Proteomes" id="UP000611554"/>
    </source>
</evidence>
<proteinExistence type="predicted"/>